<sequence>MQDFEKLGVFYLGHKVDSDELVLLDSADMVTHSLVIGMTGSGKTGLCLSVLEEAAIDGIPVIAIDPKGDIGNLLLSFKEMTGASFEPWVDAEEARRQGFSVGQFAAAEAQKWKAALLESGQDEKRIARMHDSASFDIYTPGGSAGRAISLLHFLKAPSPDEIDDTEVFVERLAGAAQSVLSLIGLKALENSREHVLLANIFSVLWKSGQEVDLTALIGLIQNPPFARVGAIDLESFFPEKERFELSYRLNNLIASPSFAAWLEGEPLDIDSMLYTQEGKPRISIFSIAHLSDEERMFFVTLLTNQMVSWMRRQSGTRSLRAIFYMDEIFGYFPPVANPPCKKPLLTMLKQGRAFGLSVMLATQNPVDLDYKGLANAGIWFIGRLQTEQDKERILDGLAAQCGSAGGAQGFDRTSVKQLLSKLGKRVFLMSNIHEDGAVLFRTRPTLSYLRGPLSRQDIRRLYQNKNKGANKSEVVETAVLGNERGPNSPAKAVIADSAKVMPLLAPGLEQYFIPASVAEFTPAHGEWCPFLLTIAELRFTESKLNLDVLRTKASLTPVADGAPLPVDFSKSRDIKITYDQLLSSPDQASLRFLPVPKALSAASAMKAFGRDFEEHIYANTRLKLFKDQVSGMVSNLNESERDFRVRLTQVLNEKRDEKLEAMRLKYAPKIERLEEKMRLARQKAEAHQADVKRLEMESALSIGATVLGAFVGRKMSALSRANSAARDLNRVSRKRDAAQQAEENLDELLEKLSRLNEEFEKEAQTVDFKPQIVEISIAPKKATIAVKLAALAWVRG</sequence>
<protein>
    <submittedName>
        <fullName evidence="3">DUF87 domain-containing protein</fullName>
    </submittedName>
</protein>
<keyword evidence="1" id="KW-0175">Coiled coil</keyword>
<accession>A0A8J7TL00</accession>
<feature type="coiled-coil region" evidence="1">
    <location>
        <begin position="670"/>
        <end position="697"/>
    </location>
</feature>
<dbReference type="AlphaFoldDB" id="A0A8J7TL00"/>
<dbReference type="SUPFAM" id="SSF52540">
    <property type="entry name" value="P-loop containing nucleoside triphosphate hydrolases"/>
    <property type="match status" value="1"/>
</dbReference>
<feature type="domain" description="Helicase HerA central" evidence="2">
    <location>
        <begin position="12"/>
        <end position="74"/>
    </location>
</feature>
<name>A0A8J7TL00_9BACT</name>
<evidence type="ECO:0000313" key="4">
    <source>
        <dbReference type="Proteomes" id="UP000664277"/>
    </source>
</evidence>
<evidence type="ECO:0000256" key="1">
    <source>
        <dbReference type="SAM" id="Coils"/>
    </source>
</evidence>
<dbReference type="PANTHER" id="PTHR30121:SF6">
    <property type="entry name" value="SLR6007 PROTEIN"/>
    <property type="match status" value="1"/>
</dbReference>
<comment type="caution">
    <text evidence="3">The sequence shown here is derived from an EMBL/GenBank/DDBJ whole genome shotgun (WGS) entry which is preliminary data.</text>
</comment>
<reference evidence="3" key="1">
    <citation type="submission" date="2021-02" db="EMBL/GenBank/DDBJ databases">
        <title>Genome-Resolved Metagenomics of a Microbial Community Performing Photosynthetic Biological Nutrient Removal.</title>
        <authorList>
            <person name="Mcdaniel E.A."/>
        </authorList>
    </citation>
    <scope>NUCLEOTIDE SEQUENCE</scope>
    <source>
        <strain evidence="3">UWPOB_OBS1</strain>
    </source>
</reference>
<feature type="coiled-coil region" evidence="1">
    <location>
        <begin position="721"/>
        <end position="765"/>
    </location>
</feature>
<evidence type="ECO:0000313" key="3">
    <source>
        <dbReference type="EMBL" id="MBN8660069.1"/>
    </source>
</evidence>
<organism evidence="3 4">
    <name type="scientific">Candidatus Obscuribacter phosphatis</name>
    <dbReference type="NCBI Taxonomy" id="1906157"/>
    <lineage>
        <taxon>Bacteria</taxon>
        <taxon>Bacillati</taxon>
        <taxon>Candidatus Melainabacteria</taxon>
        <taxon>Candidatus Obscuribacterales</taxon>
        <taxon>Candidatus Obscuribacteraceae</taxon>
        <taxon>Candidatus Obscuribacter</taxon>
    </lineage>
</organism>
<gene>
    <name evidence="3" type="ORF">J0M35_06870</name>
</gene>
<dbReference type="PANTHER" id="PTHR30121">
    <property type="entry name" value="UNCHARACTERIZED PROTEIN YJGR-RELATED"/>
    <property type="match status" value="1"/>
</dbReference>
<dbReference type="Pfam" id="PF01935">
    <property type="entry name" value="DUF87"/>
    <property type="match status" value="1"/>
</dbReference>
<proteinExistence type="predicted"/>
<dbReference type="InterPro" id="IPR027417">
    <property type="entry name" value="P-loop_NTPase"/>
</dbReference>
<dbReference type="Gene3D" id="3.40.50.300">
    <property type="entry name" value="P-loop containing nucleotide triphosphate hydrolases"/>
    <property type="match status" value="2"/>
</dbReference>
<evidence type="ECO:0000259" key="2">
    <source>
        <dbReference type="Pfam" id="PF01935"/>
    </source>
</evidence>
<dbReference type="InterPro" id="IPR051162">
    <property type="entry name" value="T4SS_component"/>
</dbReference>
<dbReference type="Proteomes" id="UP000664277">
    <property type="component" value="Unassembled WGS sequence"/>
</dbReference>
<dbReference type="InterPro" id="IPR002789">
    <property type="entry name" value="HerA_central"/>
</dbReference>
<dbReference type="EMBL" id="JAFLCK010000007">
    <property type="protein sequence ID" value="MBN8660069.1"/>
    <property type="molecule type" value="Genomic_DNA"/>
</dbReference>